<gene>
    <name evidence="3" type="ORF">OBBRIDRAFT_867961</name>
</gene>
<proteinExistence type="predicted"/>
<dbReference type="InterPro" id="IPR013094">
    <property type="entry name" value="AB_hydrolase_3"/>
</dbReference>
<evidence type="ECO:0000259" key="2">
    <source>
        <dbReference type="Pfam" id="PF07859"/>
    </source>
</evidence>
<accession>A0A8E2DDT2</accession>
<evidence type="ECO:0000256" key="1">
    <source>
        <dbReference type="SAM" id="MobiDB-lite"/>
    </source>
</evidence>
<dbReference type="AlphaFoldDB" id="A0A8E2DDT2"/>
<protein>
    <recommendedName>
        <fullName evidence="2">Alpha/beta hydrolase fold-3 domain-containing protein</fullName>
    </recommendedName>
</protein>
<dbReference type="GO" id="GO:0016787">
    <property type="term" value="F:hydrolase activity"/>
    <property type="evidence" value="ECO:0007669"/>
    <property type="project" value="InterPro"/>
</dbReference>
<keyword evidence="4" id="KW-1185">Reference proteome</keyword>
<evidence type="ECO:0000313" key="3">
    <source>
        <dbReference type="EMBL" id="OCH84070.1"/>
    </source>
</evidence>
<dbReference type="SUPFAM" id="SSF53474">
    <property type="entry name" value="alpha/beta-Hydrolases"/>
    <property type="match status" value="1"/>
</dbReference>
<dbReference type="Pfam" id="PF07859">
    <property type="entry name" value="Abhydrolase_3"/>
    <property type="match status" value="1"/>
</dbReference>
<sequence length="246" mass="26398">MAGTNNVKAERTCGFWYGHGGPDGIIGQPAAEGEKVTYHLHGKWRVRGLLEHFDQTCVSSLSNIDCPPPPIRVRQPFPTALINAIAGYKYLVEDLKFAPQNIVIGGDLAGTSIAFSLALYIAVNKLLALPSAGGLLLISPTVDWAVTHTGPDSAMERNHRSDFVQTIMTSGNSKRALLGSLPEEMAATSTWIFPGSLKVQRPPTAEDMHRGERGPGYARSDAPTQELYAGGYGRGPGGLLTLRSKM</sequence>
<dbReference type="EMBL" id="KV722729">
    <property type="protein sequence ID" value="OCH84070.1"/>
    <property type="molecule type" value="Genomic_DNA"/>
</dbReference>
<dbReference type="Gene3D" id="3.40.50.1820">
    <property type="entry name" value="alpha/beta hydrolase"/>
    <property type="match status" value="1"/>
</dbReference>
<feature type="region of interest" description="Disordered" evidence="1">
    <location>
        <begin position="201"/>
        <end position="223"/>
    </location>
</feature>
<dbReference type="InterPro" id="IPR029058">
    <property type="entry name" value="AB_hydrolase_fold"/>
</dbReference>
<name>A0A8E2DDT2_9APHY</name>
<reference evidence="3 4" key="1">
    <citation type="submission" date="2016-07" db="EMBL/GenBank/DDBJ databases">
        <title>Draft genome of the white-rot fungus Obba rivulosa 3A-2.</title>
        <authorList>
            <consortium name="DOE Joint Genome Institute"/>
            <person name="Miettinen O."/>
            <person name="Riley R."/>
            <person name="Acob R."/>
            <person name="Barry K."/>
            <person name="Cullen D."/>
            <person name="De Vries R."/>
            <person name="Hainaut M."/>
            <person name="Hatakka A."/>
            <person name="Henrissat B."/>
            <person name="Hilden K."/>
            <person name="Kuo R."/>
            <person name="Labutti K."/>
            <person name="Lipzen A."/>
            <person name="Makela M.R."/>
            <person name="Sandor L."/>
            <person name="Spatafora J.W."/>
            <person name="Grigoriev I.V."/>
            <person name="Hibbett D.S."/>
        </authorList>
    </citation>
    <scope>NUCLEOTIDE SEQUENCE [LARGE SCALE GENOMIC DNA]</scope>
    <source>
        <strain evidence="3 4">3A-2</strain>
    </source>
</reference>
<dbReference type="OrthoDB" id="2152029at2759"/>
<organism evidence="3 4">
    <name type="scientific">Obba rivulosa</name>
    <dbReference type="NCBI Taxonomy" id="1052685"/>
    <lineage>
        <taxon>Eukaryota</taxon>
        <taxon>Fungi</taxon>
        <taxon>Dikarya</taxon>
        <taxon>Basidiomycota</taxon>
        <taxon>Agaricomycotina</taxon>
        <taxon>Agaricomycetes</taxon>
        <taxon>Polyporales</taxon>
        <taxon>Gelatoporiaceae</taxon>
        <taxon>Obba</taxon>
    </lineage>
</organism>
<feature type="compositionally biased region" description="Basic and acidic residues" evidence="1">
    <location>
        <begin position="204"/>
        <end position="213"/>
    </location>
</feature>
<feature type="domain" description="Alpha/beta hydrolase fold-3" evidence="2">
    <location>
        <begin position="75"/>
        <end position="166"/>
    </location>
</feature>
<evidence type="ECO:0000313" key="4">
    <source>
        <dbReference type="Proteomes" id="UP000250043"/>
    </source>
</evidence>
<dbReference type="Proteomes" id="UP000250043">
    <property type="component" value="Unassembled WGS sequence"/>
</dbReference>